<dbReference type="InterPro" id="IPR002328">
    <property type="entry name" value="ADH_Zn_CS"/>
</dbReference>
<name>A0A1L9BAF2_9BACT</name>
<dbReference type="InterPro" id="IPR020843">
    <property type="entry name" value="ER"/>
</dbReference>
<sequence>MKAVVFHGIGDIRLDDVKEPELQEDTDAIVKLTASAICGTDLHMVRGTMPGMVPGTILGHEGVGVIEALGKDVRNLRVGDRVVIPSTIACGSCSYCRAGYYAQCDVANPNGKRAGTAFFGGPAMSGPFHGLQAEKARIPYAHVGLVKLPDEVTDEEAILLSDIFPTGYFGADLAEIKPGDTVAVFGCGPVGQFSILSARLMNAGRIFAIDCHQDRLDAARAQGAEVINFEEEDPVETLVRLTGGIGVDRAIDAVGVDSMHAHHGPAGKKAAELKDEFKREQKEAAPKTKSHGDNWVQGDAPMQAVMWAVEALAKAGTLSIIGVYPQQMNTFPIGMAMNKNLSLQMGNCNHRKYIPHLVELVRTGAVEPTELLTRVQPITSAIEAYQSFDMRQPGWLKVELEPQLLT</sequence>
<dbReference type="InterPro" id="IPR013154">
    <property type="entry name" value="ADH-like_N"/>
</dbReference>
<reference evidence="8" key="1">
    <citation type="submission" date="2016-11" db="EMBL/GenBank/DDBJ databases">
        <authorList>
            <person name="Shukria A."/>
            <person name="Stevens D.C."/>
        </authorList>
    </citation>
    <scope>NUCLEOTIDE SEQUENCE [LARGE SCALE GENOMIC DNA]</scope>
    <source>
        <strain evidence="8">Cbfe23</strain>
    </source>
</reference>
<evidence type="ECO:0000256" key="1">
    <source>
        <dbReference type="ARBA" id="ARBA00001947"/>
    </source>
</evidence>
<dbReference type="Gene3D" id="3.90.180.10">
    <property type="entry name" value="Medium-chain alcohol dehydrogenases, catalytic domain"/>
    <property type="match status" value="1"/>
</dbReference>
<keyword evidence="8" id="KW-1185">Reference proteome</keyword>
<comment type="caution">
    <text evidence="7">The sequence shown here is derived from an EMBL/GenBank/DDBJ whole genome shotgun (WGS) entry which is preliminary data.</text>
</comment>
<dbReference type="SUPFAM" id="SSF51735">
    <property type="entry name" value="NAD(P)-binding Rossmann-fold domains"/>
    <property type="match status" value="1"/>
</dbReference>
<dbReference type="PROSITE" id="PS00059">
    <property type="entry name" value="ADH_ZINC"/>
    <property type="match status" value="1"/>
</dbReference>
<reference evidence="7 8" key="2">
    <citation type="submission" date="2016-12" db="EMBL/GenBank/DDBJ databases">
        <title>Draft Genome Sequence of Cystobacter ferrugineus Strain Cbfe23.</title>
        <authorList>
            <person name="Akbar S."/>
            <person name="Dowd S.E."/>
            <person name="Stevens D.C."/>
        </authorList>
    </citation>
    <scope>NUCLEOTIDE SEQUENCE [LARGE SCALE GENOMIC DNA]</scope>
    <source>
        <strain evidence="7 8">Cbfe23</strain>
    </source>
</reference>
<dbReference type="InterPro" id="IPR013149">
    <property type="entry name" value="ADH-like_C"/>
</dbReference>
<dbReference type="EMBL" id="MPIN01000004">
    <property type="protein sequence ID" value="OJH39234.1"/>
    <property type="molecule type" value="Genomic_DNA"/>
</dbReference>
<dbReference type="InterPro" id="IPR036291">
    <property type="entry name" value="NAD(P)-bd_dom_sf"/>
</dbReference>
<keyword evidence="3 5" id="KW-0862">Zinc</keyword>
<dbReference type="Pfam" id="PF08240">
    <property type="entry name" value="ADH_N"/>
    <property type="match status" value="1"/>
</dbReference>
<dbReference type="PANTHER" id="PTHR42813">
    <property type="entry name" value="ZINC-TYPE ALCOHOL DEHYDROGENASE-LIKE"/>
    <property type="match status" value="1"/>
</dbReference>
<evidence type="ECO:0000256" key="4">
    <source>
        <dbReference type="ARBA" id="ARBA00023002"/>
    </source>
</evidence>
<dbReference type="RefSeq" id="WP_071899405.1">
    <property type="nucleotide sequence ID" value="NZ_MPIN01000004.1"/>
</dbReference>
<gene>
    <name evidence="7" type="ORF">BON30_17040</name>
</gene>
<feature type="domain" description="Enoyl reductase (ER)" evidence="6">
    <location>
        <begin position="8"/>
        <end position="393"/>
    </location>
</feature>
<evidence type="ECO:0000259" key="6">
    <source>
        <dbReference type="SMART" id="SM00829"/>
    </source>
</evidence>
<organism evidence="7 8">
    <name type="scientific">Cystobacter ferrugineus</name>
    <dbReference type="NCBI Taxonomy" id="83449"/>
    <lineage>
        <taxon>Bacteria</taxon>
        <taxon>Pseudomonadati</taxon>
        <taxon>Myxococcota</taxon>
        <taxon>Myxococcia</taxon>
        <taxon>Myxococcales</taxon>
        <taxon>Cystobacterineae</taxon>
        <taxon>Archangiaceae</taxon>
        <taxon>Cystobacter</taxon>
    </lineage>
</organism>
<evidence type="ECO:0000256" key="5">
    <source>
        <dbReference type="RuleBase" id="RU361277"/>
    </source>
</evidence>
<dbReference type="SUPFAM" id="SSF50129">
    <property type="entry name" value="GroES-like"/>
    <property type="match status" value="1"/>
</dbReference>
<keyword evidence="4" id="KW-0560">Oxidoreductase</keyword>
<comment type="cofactor">
    <cofactor evidence="1 5">
        <name>Zn(2+)</name>
        <dbReference type="ChEBI" id="CHEBI:29105"/>
    </cofactor>
</comment>
<dbReference type="PANTHER" id="PTHR42813:SF7">
    <property type="entry name" value="ALCOHOL DEHYDROGENASE (ZN-DEPENDENT)-RELATED"/>
    <property type="match status" value="1"/>
</dbReference>
<evidence type="ECO:0000256" key="2">
    <source>
        <dbReference type="ARBA" id="ARBA00022723"/>
    </source>
</evidence>
<keyword evidence="2 5" id="KW-0479">Metal-binding</keyword>
<dbReference type="AlphaFoldDB" id="A0A1L9BAF2"/>
<comment type="similarity">
    <text evidence="5">Belongs to the zinc-containing alcohol dehydrogenase family.</text>
</comment>
<protein>
    <submittedName>
        <fullName evidence="7">Glutathione-dependent formaldehyde dehydrogenase</fullName>
    </submittedName>
</protein>
<dbReference type="Pfam" id="PF00107">
    <property type="entry name" value="ADH_zinc_N"/>
    <property type="match status" value="1"/>
</dbReference>
<dbReference type="GO" id="GO:0016616">
    <property type="term" value="F:oxidoreductase activity, acting on the CH-OH group of donors, NAD or NADP as acceptor"/>
    <property type="evidence" value="ECO:0007669"/>
    <property type="project" value="UniProtKB-ARBA"/>
</dbReference>
<evidence type="ECO:0000313" key="7">
    <source>
        <dbReference type="EMBL" id="OJH39234.1"/>
    </source>
</evidence>
<accession>A0A1L9BAF2</accession>
<dbReference type="GO" id="GO:0008270">
    <property type="term" value="F:zinc ion binding"/>
    <property type="evidence" value="ECO:0007669"/>
    <property type="project" value="InterPro"/>
</dbReference>
<dbReference type="SMART" id="SM00829">
    <property type="entry name" value="PKS_ER"/>
    <property type="match status" value="1"/>
</dbReference>
<dbReference type="STRING" id="83449.BON30_17040"/>
<dbReference type="OrthoDB" id="9774952at2"/>
<evidence type="ECO:0000256" key="3">
    <source>
        <dbReference type="ARBA" id="ARBA00022833"/>
    </source>
</evidence>
<dbReference type="Proteomes" id="UP000182229">
    <property type="component" value="Unassembled WGS sequence"/>
</dbReference>
<dbReference type="InterPro" id="IPR011032">
    <property type="entry name" value="GroES-like_sf"/>
</dbReference>
<proteinExistence type="inferred from homology"/>
<evidence type="ECO:0000313" key="8">
    <source>
        <dbReference type="Proteomes" id="UP000182229"/>
    </source>
</evidence>
<dbReference type="Gene3D" id="3.40.50.720">
    <property type="entry name" value="NAD(P)-binding Rossmann-like Domain"/>
    <property type="match status" value="1"/>
</dbReference>
<dbReference type="CDD" id="cd08283">
    <property type="entry name" value="FDH_like_1"/>
    <property type="match status" value="1"/>
</dbReference>